<dbReference type="GO" id="GO:0016491">
    <property type="term" value="F:oxidoreductase activity"/>
    <property type="evidence" value="ECO:0007669"/>
    <property type="project" value="UniProtKB-KW"/>
</dbReference>
<evidence type="ECO:0000256" key="1">
    <source>
        <dbReference type="ARBA" id="ARBA00023002"/>
    </source>
</evidence>
<dbReference type="RefSeq" id="WP_164693448.1">
    <property type="nucleotide sequence ID" value="NZ_JAAIKB010000002.1"/>
</dbReference>
<gene>
    <name evidence="2" type="ORF">G3576_05965</name>
</gene>
<name>A0A6M1LH49_9PROT</name>
<dbReference type="Proteomes" id="UP000475385">
    <property type="component" value="Unassembled WGS sequence"/>
</dbReference>
<evidence type="ECO:0000313" key="2">
    <source>
        <dbReference type="EMBL" id="NGM19551.1"/>
    </source>
</evidence>
<sequence>MFRRTEPTDCTIRWEGRDIPARAGESLAVALLAAGVAAFRQTPVTGAERGPLCLMGACFDCLVELDGQQNVQACLAPVRPGMVAAMQRGARHFDLAEDAA</sequence>
<organism evidence="2 3">
    <name type="scientific">Falsiroseomonas algicola</name>
    <dbReference type="NCBI Taxonomy" id="2716930"/>
    <lineage>
        <taxon>Bacteria</taxon>
        <taxon>Pseudomonadati</taxon>
        <taxon>Pseudomonadota</taxon>
        <taxon>Alphaproteobacteria</taxon>
        <taxon>Acetobacterales</taxon>
        <taxon>Roseomonadaceae</taxon>
        <taxon>Falsiroseomonas</taxon>
    </lineage>
</organism>
<reference evidence="2 3" key="2">
    <citation type="submission" date="2020-03" db="EMBL/GenBank/DDBJ databases">
        <title>Roseomonas stagni sp. nov., isolated from pond water in Japan.</title>
        <authorList>
            <person name="Furuhata K."/>
            <person name="Miyamoto H."/>
            <person name="Goto K."/>
        </authorList>
    </citation>
    <scope>NUCLEOTIDE SEQUENCE [LARGE SCALE GENOMIC DNA]</scope>
    <source>
        <strain evidence="2 3">PeD5</strain>
    </source>
</reference>
<dbReference type="EMBL" id="JAAIKB010000002">
    <property type="protein sequence ID" value="NGM19551.1"/>
    <property type="molecule type" value="Genomic_DNA"/>
</dbReference>
<reference evidence="2 3" key="1">
    <citation type="submission" date="2020-02" db="EMBL/GenBank/DDBJ databases">
        <authorList>
            <person name="Kim H.M."/>
            <person name="Jeon C.O."/>
        </authorList>
    </citation>
    <scope>NUCLEOTIDE SEQUENCE [LARGE SCALE GENOMIC DNA]</scope>
    <source>
        <strain evidence="2 3">PeD5</strain>
    </source>
</reference>
<keyword evidence="1" id="KW-0560">Oxidoreductase</keyword>
<dbReference type="GO" id="GO:0051536">
    <property type="term" value="F:iron-sulfur cluster binding"/>
    <property type="evidence" value="ECO:0007669"/>
    <property type="project" value="InterPro"/>
</dbReference>
<proteinExistence type="predicted"/>
<dbReference type="Pfam" id="PF13510">
    <property type="entry name" value="Fer2_4"/>
    <property type="match status" value="1"/>
</dbReference>
<dbReference type="Gene3D" id="3.10.20.440">
    <property type="entry name" value="2Fe-2S iron-sulphur cluster binding domain, sarcosine oxidase, alpha subunit, N-terminal domain"/>
    <property type="match status" value="1"/>
</dbReference>
<dbReference type="AlphaFoldDB" id="A0A6M1LH49"/>
<dbReference type="SUPFAM" id="SSF54292">
    <property type="entry name" value="2Fe-2S ferredoxin-like"/>
    <property type="match status" value="1"/>
</dbReference>
<dbReference type="InterPro" id="IPR036010">
    <property type="entry name" value="2Fe-2S_ferredoxin-like_sf"/>
</dbReference>
<comment type="caution">
    <text evidence="2">The sequence shown here is derived from an EMBL/GenBank/DDBJ whole genome shotgun (WGS) entry which is preliminary data.</text>
</comment>
<protein>
    <submittedName>
        <fullName evidence="2">(2Fe-2S)-binding protein</fullName>
    </submittedName>
</protein>
<accession>A0A6M1LH49</accession>
<evidence type="ECO:0000313" key="3">
    <source>
        <dbReference type="Proteomes" id="UP000475385"/>
    </source>
</evidence>
<dbReference type="InterPro" id="IPR042204">
    <property type="entry name" value="2Fe-2S-bd_N"/>
</dbReference>
<keyword evidence="3" id="KW-1185">Reference proteome</keyword>